<gene>
    <name evidence="3" type="primary">LOC113692229</name>
</gene>
<dbReference type="Proteomes" id="UP001652660">
    <property type="component" value="Chromosome 6c"/>
</dbReference>
<dbReference type="InterPro" id="IPR039685">
    <property type="entry name" value="FANCE"/>
</dbReference>
<sequence>MERWLPAFDIFLNSPCPETEASLWLQRSFDPSSTAPPISTSSFLQLLTNPSDVIVLNSSPSLQSPPPHTKRFMFLQTLPSFVQARILSFLVYDRKRFCKRDLIKFARSILGEDQELDFWVKKGAHQLLDLLSGSGFEWISNLNLDSEEDNAEDEFRAMPDWLKDAAKNRNSVLLPWLPILPDEVNLRKPFGNCEDDEDSENDAEKEKQEYGDDVMREDVVGSQEDVGMNPEVETRADFLKNQILKFETTSKTVEVTNEIRWLCVESRVDSLAILELIEPWKAEDEFRAMPDWLKDAAKNRNSVLLPWLPILPDEVNLRKPFGNCEDDEDSENDAEKEKQEYGDDVMREDVVGSQEDVGMNPEVETRADFLKNQILKFETTSKTVEVTNEIRWLCVESRVDSLAILELIEPWKADDETASIMISQLLDGGEDELGWPSHVLCSIILPKMLSLTEPASRVLVSATIEYCKIHGRAAEYALLFPLILKVDGINNPMCDVLTRIVRECLHPAHAAAFFQKLLCEDAKNFICLPCHRCLIAGELVWTESLFYFMQNVLNHNVHLTQDAVEQLVQEVYKSTKRFPRSLKLGNFLLSFVNKFTPLLRPHKRSLMEAVEHTDTLVTKSLISKLASL</sequence>
<keyword evidence="2" id="KW-1185">Reference proteome</keyword>
<dbReference type="GO" id="GO:0036297">
    <property type="term" value="P:interstrand cross-link repair"/>
    <property type="evidence" value="ECO:0007669"/>
    <property type="project" value="InterPro"/>
</dbReference>
<evidence type="ECO:0008006" key="4">
    <source>
        <dbReference type="Google" id="ProtNLM"/>
    </source>
</evidence>
<feature type="region of interest" description="Disordered" evidence="1">
    <location>
        <begin position="320"/>
        <end position="343"/>
    </location>
</feature>
<dbReference type="AlphaFoldDB" id="A0A6P6SKJ6"/>
<dbReference type="OrthoDB" id="2449818at2759"/>
<dbReference type="PANTHER" id="PTHR32094">
    <property type="entry name" value="FANCONI ANEMIA GROUP E PROTEIN"/>
    <property type="match status" value="1"/>
</dbReference>
<feature type="region of interest" description="Disordered" evidence="1">
    <location>
        <begin position="190"/>
        <end position="212"/>
    </location>
</feature>
<dbReference type="Gene3D" id="1.25.40.480">
    <property type="match status" value="1"/>
</dbReference>
<reference evidence="2" key="1">
    <citation type="journal article" date="2025" name="Foods">
        <title>Unveiling the Microbial Signatures of Arabica Coffee Cherries: Insights into Ripeness Specific Diversity, Functional Traits, and Implications for Quality and Safety.</title>
        <authorList>
            <consortium name="RefSeq"/>
            <person name="Tenea G.N."/>
            <person name="Cifuentes V."/>
            <person name="Reyes P."/>
            <person name="Cevallos-Vallejos M."/>
        </authorList>
    </citation>
    <scope>NUCLEOTIDE SEQUENCE [LARGE SCALE GENOMIC DNA]</scope>
</reference>
<evidence type="ECO:0000313" key="3">
    <source>
        <dbReference type="RefSeq" id="XP_027066404.1"/>
    </source>
</evidence>
<accession>A0A6P6SKJ6</accession>
<dbReference type="RefSeq" id="XP_027066404.1">
    <property type="nucleotide sequence ID" value="XM_027210603.2"/>
</dbReference>
<dbReference type="GO" id="GO:0043240">
    <property type="term" value="C:Fanconi anaemia nuclear complex"/>
    <property type="evidence" value="ECO:0007669"/>
    <property type="project" value="InterPro"/>
</dbReference>
<feature type="compositionally biased region" description="Basic and acidic residues" evidence="1">
    <location>
        <begin position="202"/>
        <end position="212"/>
    </location>
</feature>
<feature type="compositionally biased region" description="Basic and acidic residues" evidence="1">
    <location>
        <begin position="333"/>
        <end position="343"/>
    </location>
</feature>
<reference evidence="3" key="2">
    <citation type="submission" date="2025-08" db="UniProtKB">
        <authorList>
            <consortium name="RefSeq"/>
        </authorList>
    </citation>
    <scope>IDENTIFICATION</scope>
    <source>
        <tissue evidence="3">Leaves</tissue>
    </source>
</reference>
<name>A0A6P6SKJ6_COFAR</name>
<dbReference type="GeneID" id="113692229"/>
<proteinExistence type="predicted"/>
<evidence type="ECO:0000256" key="1">
    <source>
        <dbReference type="SAM" id="MobiDB-lite"/>
    </source>
</evidence>
<protein>
    <recommendedName>
        <fullName evidence="4">Fanconi Anaemia group E protein C-terminal domain-containing protein</fullName>
    </recommendedName>
</protein>
<dbReference type="PANTHER" id="PTHR32094:SF5">
    <property type="entry name" value="FANCONI ANEMIA GROUP E PROTEIN"/>
    <property type="match status" value="1"/>
</dbReference>
<organism evidence="2 3">
    <name type="scientific">Coffea arabica</name>
    <name type="common">Arabian coffee</name>
    <dbReference type="NCBI Taxonomy" id="13443"/>
    <lineage>
        <taxon>Eukaryota</taxon>
        <taxon>Viridiplantae</taxon>
        <taxon>Streptophyta</taxon>
        <taxon>Embryophyta</taxon>
        <taxon>Tracheophyta</taxon>
        <taxon>Spermatophyta</taxon>
        <taxon>Magnoliopsida</taxon>
        <taxon>eudicotyledons</taxon>
        <taxon>Gunneridae</taxon>
        <taxon>Pentapetalae</taxon>
        <taxon>asterids</taxon>
        <taxon>lamiids</taxon>
        <taxon>Gentianales</taxon>
        <taxon>Rubiaceae</taxon>
        <taxon>Ixoroideae</taxon>
        <taxon>Gardenieae complex</taxon>
        <taxon>Bertiereae - Coffeeae clade</taxon>
        <taxon>Coffeeae</taxon>
        <taxon>Coffea</taxon>
    </lineage>
</organism>
<evidence type="ECO:0000313" key="2">
    <source>
        <dbReference type="Proteomes" id="UP001652660"/>
    </source>
</evidence>